<organism evidence="3 4">
    <name type="scientific">Actinoallomurus oryzae</name>
    <dbReference type="NCBI Taxonomy" id="502180"/>
    <lineage>
        <taxon>Bacteria</taxon>
        <taxon>Bacillati</taxon>
        <taxon>Actinomycetota</taxon>
        <taxon>Actinomycetes</taxon>
        <taxon>Streptosporangiales</taxon>
        <taxon>Thermomonosporaceae</taxon>
        <taxon>Actinoallomurus</taxon>
    </lineage>
</organism>
<evidence type="ECO:0000256" key="1">
    <source>
        <dbReference type="SAM" id="MobiDB-lite"/>
    </source>
</evidence>
<keyword evidence="2" id="KW-0472">Membrane</keyword>
<feature type="compositionally biased region" description="Pro residues" evidence="1">
    <location>
        <begin position="70"/>
        <end position="79"/>
    </location>
</feature>
<dbReference type="RefSeq" id="WP_345469423.1">
    <property type="nucleotide sequence ID" value="NZ_BAABHF010000035.1"/>
</dbReference>
<evidence type="ECO:0000256" key="2">
    <source>
        <dbReference type="SAM" id="Phobius"/>
    </source>
</evidence>
<dbReference type="EMBL" id="BAABHF010000035">
    <property type="protein sequence ID" value="GAA4504748.1"/>
    <property type="molecule type" value="Genomic_DNA"/>
</dbReference>
<reference evidence="4" key="1">
    <citation type="journal article" date="2019" name="Int. J. Syst. Evol. Microbiol.">
        <title>The Global Catalogue of Microorganisms (GCM) 10K type strain sequencing project: providing services to taxonomists for standard genome sequencing and annotation.</title>
        <authorList>
            <consortium name="The Broad Institute Genomics Platform"/>
            <consortium name="The Broad Institute Genome Sequencing Center for Infectious Disease"/>
            <person name="Wu L."/>
            <person name="Ma J."/>
        </authorList>
    </citation>
    <scope>NUCLEOTIDE SEQUENCE [LARGE SCALE GENOMIC DNA]</scope>
    <source>
        <strain evidence="4">JCM 17933</strain>
    </source>
</reference>
<sequence length="286" mass="29212">MNDGQDDDDRSGFVPPDGEPRPDEGPSLRSGAPHGAPGDHESPGGPGPYVNASPGPYGDDTPPGGYGAPGPWPYGPGPRTPQKNRRGLIAGLVITAAVVLAGMSVLLGKAYSPAGDTDDAGSPGATHEVHAIVVPESFGHYRRMTGSDARRIEKDLRQEMAPQGGAFAQAKTAIYEKRGSTEPPIVFIGLSAKDGPAAAEQLRSGSPSEQVDWVFEGVGLKGGTKDYAAGPFGGVLRCGAGRDESGPMAACAWADASTVGMMFRSGSGSVASLAGAAFELRNAAER</sequence>
<keyword evidence="2" id="KW-1133">Transmembrane helix</keyword>
<comment type="caution">
    <text evidence="3">The sequence shown here is derived from an EMBL/GenBank/DDBJ whole genome shotgun (WGS) entry which is preliminary data.</text>
</comment>
<evidence type="ECO:0000313" key="3">
    <source>
        <dbReference type="EMBL" id="GAA4504748.1"/>
    </source>
</evidence>
<keyword evidence="2" id="KW-0812">Transmembrane</keyword>
<keyword evidence="4" id="KW-1185">Reference proteome</keyword>
<name>A0ABP8QKY4_9ACTN</name>
<feature type="transmembrane region" description="Helical" evidence="2">
    <location>
        <begin position="88"/>
        <end position="107"/>
    </location>
</feature>
<proteinExistence type="predicted"/>
<dbReference type="Proteomes" id="UP001500503">
    <property type="component" value="Unassembled WGS sequence"/>
</dbReference>
<feature type="compositionally biased region" description="Low complexity" evidence="1">
    <location>
        <begin position="54"/>
        <end position="63"/>
    </location>
</feature>
<accession>A0ABP8QKY4</accession>
<evidence type="ECO:0000313" key="4">
    <source>
        <dbReference type="Proteomes" id="UP001500503"/>
    </source>
</evidence>
<protein>
    <submittedName>
        <fullName evidence="3">Uncharacterized protein</fullName>
    </submittedName>
</protein>
<gene>
    <name evidence="3" type="ORF">GCM10023191_059570</name>
</gene>
<feature type="region of interest" description="Disordered" evidence="1">
    <location>
        <begin position="1"/>
        <end position="83"/>
    </location>
</feature>